<protein>
    <submittedName>
        <fullName evidence="1">Uncharacterized protein</fullName>
    </submittedName>
</protein>
<dbReference type="AlphaFoldDB" id="E7C7Z4"/>
<evidence type="ECO:0000313" key="1">
    <source>
        <dbReference type="EMBL" id="ADI23568.1"/>
    </source>
</evidence>
<organism evidence="1">
    <name type="scientific">uncultured nuHF2 cluster bacterium HF0770_42C12</name>
    <dbReference type="NCBI Taxonomy" id="723593"/>
    <lineage>
        <taxon>Bacteria</taxon>
        <taxon>environmental samples</taxon>
    </lineage>
</organism>
<sequence>MQISVRSDVDRALKSISVLQRKQVPFAAALGLTNTAKKVMKVEHW</sequence>
<name>E7C7Z4_9BACT</name>
<proteinExistence type="predicted"/>
<reference evidence="1" key="1">
    <citation type="submission" date="2010-01" db="EMBL/GenBank/DDBJ databases">
        <title>Genome fragments of uncultured bacteria from the North Pacific subtropical Gyre.</title>
        <authorList>
            <person name="Pham V.D."/>
            <person name="Delong E.F."/>
        </authorList>
    </citation>
    <scope>NUCLEOTIDE SEQUENCE</scope>
</reference>
<dbReference type="EMBL" id="GU568018">
    <property type="protein sequence ID" value="ADI23568.1"/>
    <property type="molecule type" value="Genomic_DNA"/>
</dbReference>
<accession>E7C7Z4</accession>